<evidence type="ECO:0000259" key="2">
    <source>
        <dbReference type="Pfam" id="PF12682"/>
    </source>
</evidence>
<dbReference type="Proteomes" id="UP000651085">
    <property type="component" value="Unassembled WGS sequence"/>
</dbReference>
<keyword evidence="4" id="KW-1185">Reference proteome</keyword>
<name>A0A926F709_9BACT</name>
<evidence type="ECO:0000313" key="4">
    <source>
        <dbReference type="Proteomes" id="UP000651085"/>
    </source>
</evidence>
<dbReference type="PANTHER" id="PTHR39201:SF1">
    <property type="entry name" value="FLAVODOXIN-LIKE DOMAIN-CONTAINING PROTEIN"/>
    <property type="match status" value="1"/>
</dbReference>
<feature type="chain" id="PRO_5039378403" evidence="1">
    <location>
        <begin position="22"/>
        <end position="187"/>
    </location>
</feature>
<dbReference type="PANTHER" id="PTHR39201">
    <property type="entry name" value="EXPORTED PROTEIN-RELATED"/>
    <property type="match status" value="1"/>
</dbReference>
<dbReference type="GO" id="GO:0010181">
    <property type="term" value="F:FMN binding"/>
    <property type="evidence" value="ECO:0007669"/>
    <property type="project" value="InterPro"/>
</dbReference>
<feature type="signal peptide" evidence="1">
    <location>
        <begin position="1"/>
        <end position="21"/>
    </location>
</feature>
<protein>
    <submittedName>
        <fullName evidence="3">Flavodoxin family protein</fullName>
    </submittedName>
</protein>
<proteinExistence type="predicted"/>
<sequence length="187" mass="20777">MKTKIFLLTAIIITMFGVNSAAQNKSAQKKVLIAYFSRSGNTRTLANQIKDITNGDIFEIQMSKAYPEEYSACTEVAKRDKETNARPELKAKVHNLDTYDVVFIGYPNWWGTAPMIIWTFMESHNLSGKTLIPFCTHGGGGEQNCFTDLADHAGKADILKGFTVSGSRAKSVKPQIESWLHEIGIVK</sequence>
<gene>
    <name evidence="3" type="ORF">H8744_14975</name>
</gene>
<comment type="caution">
    <text evidence="3">The sequence shown here is derived from an EMBL/GenBank/DDBJ whole genome shotgun (WGS) entry which is preliminary data.</text>
</comment>
<evidence type="ECO:0000256" key="1">
    <source>
        <dbReference type="SAM" id="SignalP"/>
    </source>
</evidence>
<reference evidence="3" key="1">
    <citation type="submission" date="2020-08" db="EMBL/GenBank/DDBJ databases">
        <title>Genome public.</title>
        <authorList>
            <person name="Liu C."/>
            <person name="Sun Q."/>
        </authorList>
    </citation>
    <scope>NUCLEOTIDE SEQUENCE</scope>
    <source>
        <strain evidence="3">N12</strain>
    </source>
</reference>
<organism evidence="3 4">
    <name type="scientific">Jilunia laotingensis</name>
    <dbReference type="NCBI Taxonomy" id="2763675"/>
    <lineage>
        <taxon>Bacteria</taxon>
        <taxon>Pseudomonadati</taxon>
        <taxon>Bacteroidota</taxon>
        <taxon>Bacteroidia</taxon>
        <taxon>Bacteroidales</taxon>
        <taxon>Bacteroidaceae</taxon>
        <taxon>Jilunia</taxon>
    </lineage>
</organism>
<dbReference type="InterPro" id="IPR029039">
    <property type="entry name" value="Flavoprotein-like_sf"/>
</dbReference>
<dbReference type="InterPro" id="IPR008254">
    <property type="entry name" value="Flavodoxin/NO_synth"/>
</dbReference>
<dbReference type="Gene3D" id="3.40.50.360">
    <property type="match status" value="1"/>
</dbReference>
<dbReference type="AlphaFoldDB" id="A0A926F709"/>
<dbReference type="Pfam" id="PF12682">
    <property type="entry name" value="Flavodoxin_4"/>
    <property type="match status" value="1"/>
</dbReference>
<dbReference type="RefSeq" id="WP_262435607.1">
    <property type="nucleotide sequence ID" value="NZ_JACRTF010000001.1"/>
</dbReference>
<evidence type="ECO:0000313" key="3">
    <source>
        <dbReference type="EMBL" id="MBC8594516.1"/>
    </source>
</evidence>
<keyword evidence="1" id="KW-0732">Signal</keyword>
<dbReference type="EMBL" id="JACRTF010000001">
    <property type="protein sequence ID" value="MBC8594516.1"/>
    <property type="molecule type" value="Genomic_DNA"/>
</dbReference>
<accession>A0A926F709</accession>
<feature type="domain" description="Flavodoxin-like" evidence="2">
    <location>
        <begin position="30"/>
        <end position="180"/>
    </location>
</feature>
<dbReference type="SUPFAM" id="SSF52218">
    <property type="entry name" value="Flavoproteins"/>
    <property type="match status" value="1"/>
</dbReference>